<proteinExistence type="predicted"/>
<dbReference type="Proteomes" id="UP000243459">
    <property type="component" value="Chromosome 3"/>
</dbReference>
<dbReference type="EMBL" id="CM007383">
    <property type="protein sequence ID" value="ONK76510.1"/>
    <property type="molecule type" value="Genomic_DNA"/>
</dbReference>
<gene>
    <name evidence="1" type="ORF">A4U43_C03F28920</name>
</gene>
<protein>
    <submittedName>
        <fullName evidence="1">Uncharacterized protein</fullName>
    </submittedName>
</protein>
<organism evidence="1 2">
    <name type="scientific">Asparagus officinalis</name>
    <name type="common">Garden asparagus</name>
    <dbReference type="NCBI Taxonomy" id="4686"/>
    <lineage>
        <taxon>Eukaryota</taxon>
        <taxon>Viridiplantae</taxon>
        <taxon>Streptophyta</taxon>
        <taxon>Embryophyta</taxon>
        <taxon>Tracheophyta</taxon>
        <taxon>Spermatophyta</taxon>
        <taxon>Magnoliopsida</taxon>
        <taxon>Liliopsida</taxon>
        <taxon>Asparagales</taxon>
        <taxon>Asparagaceae</taxon>
        <taxon>Asparagoideae</taxon>
        <taxon>Asparagus</taxon>
    </lineage>
</organism>
<dbReference type="AlphaFoldDB" id="A0A5P1FIU9"/>
<accession>A0A5P1FIU9</accession>
<sequence>MHGRRVGWLRVNGGDDEKGGRGWLGAEALEPQAAWLFEERVESNVGETAGEGTVVGAWRDGAEFEKEGDGLSQMVGILTPLMFDKYFVLF</sequence>
<reference evidence="2" key="1">
    <citation type="journal article" date="2017" name="Nat. Commun.">
        <title>The asparagus genome sheds light on the origin and evolution of a young Y chromosome.</title>
        <authorList>
            <person name="Harkess A."/>
            <person name="Zhou J."/>
            <person name="Xu C."/>
            <person name="Bowers J.E."/>
            <person name="Van der Hulst R."/>
            <person name="Ayyampalayam S."/>
            <person name="Mercati F."/>
            <person name="Riccardi P."/>
            <person name="McKain M.R."/>
            <person name="Kakrana A."/>
            <person name="Tang H."/>
            <person name="Ray J."/>
            <person name="Groenendijk J."/>
            <person name="Arikit S."/>
            <person name="Mathioni S.M."/>
            <person name="Nakano M."/>
            <person name="Shan H."/>
            <person name="Telgmann-Rauber A."/>
            <person name="Kanno A."/>
            <person name="Yue Z."/>
            <person name="Chen H."/>
            <person name="Li W."/>
            <person name="Chen Y."/>
            <person name="Xu X."/>
            <person name="Zhang Y."/>
            <person name="Luo S."/>
            <person name="Chen H."/>
            <person name="Gao J."/>
            <person name="Mao Z."/>
            <person name="Pires J.C."/>
            <person name="Luo M."/>
            <person name="Kudrna D."/>
            <person name="Wing R.A."/>
            <person name="Meyers B.C."/>
            <person name="Yi K."/>
            <person name="Kong H."/>
            <person name="Lavrijsen P."/>
            <person name="Sunseri F."/>
            <person name="Falavigna A."/>
            <person name="Ye Y."/>
            <person name="Leebens-Mack J.H."/>
            <person name="Chen G."/>
        </authorList>
    </citation>
    <scope>NUCLEOTIDE SEQUENCE [LARGE SCALE GENOMIC DNA]</scope>
    <source>
        <strain evidence="2">cv. DH0086</strain>
    </source>
</reference>
<dbReference type="Gramene" id="ONK76510">
    <property type="protein sequence ID" value="ONK76510"/>
    <property type="gene ID" value="A4U43_C03F28920"/>
</dbReference>
<keyword evidence="2" id="KW-1185">Reference proteome</keyword>
<name>A0A5P1FIU9_ASPOF</name>
<evidence type="ECO:0000313" key="1">
    <source>
        <dbReference type="EMBL" id="ONK76510.1"/>
    </source>
</evidence>
<evidence type="ECO:0000313" key="2">
    <source>
        <dbReference type="Proteomes" id="UP000243459"/>
    </source>
</evidence>